<protein>
    <submittedName>
        <fullName evidence="1 2">Nuclease HARBI1</fullName>
    </submittedName>
</protein>
<accession>A0A5D3BEE4</accession>
<evidence type="ECO:0000313" key="1">
    <source>
        <dbReference type="EMBL" id="KAA0050218.1"/>
    </source>
</evidence>
<proteinExistence type="predicted"/>
<evidence type="ECO:0000313" key="4">
    <source>
        <dbReference type="Proteomes" id="UP000321947"/>
    </source>
</evidence>
<dbReference type="PANTHER" id="PTHR22930">
    <property type="match status" value="1"/>
</dbReference>
<dbReference type="AlphaFoldDB" id="A0A5D3BEE4"/>
<dbReference type="Proteomes" id="UP000321947">
    <property type="component" value="Unassembled WGS sequence"/>
</dbReference>
<dbReference type="EMBL" id="SSTE01011875">
    <property type="protein sequence ID" value="KAA0050218.1"/>
    <property type="molecule type" value="Genomic_DNA"/>
</dbReference>
<organism evidence="2 4">
    <name type="scientific">Cucumis melo var. makuwa</name>
    <name type="common">Oriental melon</name>
    <dbReference type="NCBI Taxonomy" id="1194695"/>
    <lineage>
        <taxon>Eukaryota</taxon>
        <taxon>Viridiplantae</taxon>
        <taxon>Streptophyta</taxon>
        <taxon>Embryophyta</taxon>
        <taxon>Tracheophyta</taxon>
        <taxon>Spermatophyta</taxon>
        <taxon>Magnoliopsida</taxon>
        <taxon>eudicotyledons</taxon>
        <taxon>Gunneridae</taxon>
        <taxon>Pentapetalae</taxon>
        <taxon>rosids</taxon>
        <taxon>fabids</taxon>
        <taxon>Cucurbitales</taxon>
        <taxon>Cucurbitaceae</taxon>
        <taxon>Benincaseae</taxon>
        <taxon>Cucumis</taxon>
    </lineage>
</organism>
<dbReference type="OrthoDB" id="1851308at2759"/>
<reference evidence="3 4" key="1">
    <citation type="submission" date="2019-08" db="EMBL/GenBank/DDBJ databases">
        <title>Draft genome sequences of two oriental melons (Cucumis melo L. var makuwa).</title>
        <authorList>
            <person name="Kwon S.-Y."/>
        </authorList>
    </citation>
    <scope>NUCLEOTIDE SEQUENCE [LARGE SCALE GENOMIC DNA]</scope>
    <source>
        <strain evidence="4">cv. Chang Bougi</strain>
        <strain evidence="3">cv. SW 3</strain>
        <tissue evidence="2">Leaf</tissue>
    </source>
</reference>
<dbReference type="InterPro" id="IPR045249">
    <property type="entry name" value="HARBI1-like"/>
</dbReference>
<evidence type="ECO:0000313" key="3">
    <source>
        <dbReference type="Proteomes" id="UP000321393"/>
    </source>
</evidence>
<dbReference type="Proteomes" id="UP000321393">
    <property type="component" value="Unassembled WGS sequence"/>
</dbReference>
<sequence length="144" mass="16298">MLRKWLSCTCLNILAHDVKNPIIQREFVRSSDTASRHFNLLLLVVVRRVDKETDASNKHLHGSTVEVFGDQQNCFGALDRKTYIKVNVPVIDRPTFKMRKEKIATNVLDICDTKGDFVYVLAGWKGSAADSRILRDALARPDGL</sequence>
<name>A0A5D3BEE4_CUCMM</name>
<dbReference type="PANTHER" id="PTHR22930:SF281">
    <property type="entry name" value="NUCLEASE"/>
    <property type="match status" value="1"/>
</dbReference>
<dbReference type="STRING" id="1194695.A0A5D3BEE4"/>
<dbReference type="EMBL" id="SSTD01018169">
    <property type="protein sequence ID" value="TYJ98190.1"/>
    <property type="molecule type" value="Genomic_DNA"/>
</dbReference>
<evidence type="ECO:0000313" key="2">
    <source>
        <dbReference type="EMBL" id="TYJ98190.1"/>
    </source>
</evidence>
<gene>
    <name evidence="2" type="ORF">E5676_scaffold180G00790</name>
    <name evidence="1" type="ORF">E6C27_scaffold355G00540</name>
</gene>
<comment type="caution">
    <text evidence="2">The sequence shown here is derived from an EMBL/GenBank/DDBJ whole genome shotgun (WGS) entry which is preliminary data.</text>
</comment>